<dbReference type="EMBL" id="QKKF02016167">
    <property type="protein sequence ID" value="RZF41765.1"/>
    <property type="molecule type" value="Genomic_DNA"/>
</dbReference>
<dbReference type="Proteomes" id="UP000291343">
    <property type="component" value="Unassembled WGS sequence"/>
</dbReference>
<dbReference type="AlphaFoldDB" id="A0A482X761"/>
<feature type="region of interest" description="Disordered" evidence="1">
    <location>
        <begin position="84"/>
        <end position="227"/>
    </location>
</feature>
<evidence type="ECO:0000313" key="4">
    <source>
        <dbReference type="Proteomes" id="UP000291343"/>
    </source>
</evidence>
<reference evidence="3 4" key="1">
    <citation type="journal article" date="2017" name="Gigascience">
        <title>Genome sequence of the small brown planthopper, Laodelphax striatellus.</title>
        <authorList>
            <person name="Zhu J."/>
            <person name="Jiang F."/>
            <person name="Wang X."/>
            <person name="Yang P."/>
            <person name="Bao Y."/>
            <person name="Zhao W."/>
            <person name="Wang W."/>
            <person name="Lu H."/>
            <person name="Wang Q."/>
            <person name="Cui N."/>
            <person name="Li J."/>
            <person name="Chen X."/>
            <person name="Luo L."/>
            <person name="Yu J."/>
            <person name="Kang L."/>
            <person name="Cui F."/>
        </authorList>
    </citation>
    <scope>NUCLEOTIDE SEQUENCE [LARGE SCALE GENOMIC DNA]</scope>
    <source>
        <strain evidence="3">Lst14</strain>
    </source>
</reference>
<evidence type="ECO:0000256" key="2">
    <source>
        <dbReference type="SAM" id="SignalP"/>
    </source>
</evidence>
<evidence type="ECO:0000313" key="3">
    <source>
        <dbReference type="EMBL" id="RZF41765.1"/>
    </source>
</evidence>
<organism evidence="3 4">
    <name type="scientific">Laodelphax striatellus</name>
    <name type="common">Small brown planthopper</name>
    <name type="synonym">Delphax striatella</name>
    <dbReference type="NCBI Taxonomy" id="195883"/>
    <lineage>
        <taxon>Eukaryota</taxon>
        <taxon>Metazoa</taxon>
        <taxon>Ecdysozoa</taxon>
        <taxon>Arthropoda</taxon>
        <taxon>Hexapoda</taxon>
        <taxon>Insecta</taxon>
        <taxon>Pterygota</taxon>
        <taxon>Neoptera</taxon>
        <taxon>Paraneoptera</taxon>
        <taxon>Hemiptera</taxon>
        <taxon>Auchenorrhyncha</taxon>
        <taxon>Fulgoroidea</taxon>
        <taxon>Delphacidae</taxon>
        <taxon>Criomorphinae</taxon>
        <taxon>Laodelphax</taxon>
    </lineage>
</organism>
<feature type="signal peptide" evidence="2">
    <location>
        <begin position="1"/>
        <end position="21"/>
    </location>
</feature>
<accession>A0A482X761</accession>
<comment type="caution">
    <text evidence="3">The sequence shown here is derived from an EMBL/GenBank/DDBJ whole genome shotgun (WGS) entry which is preliminary data.</text>
</comment>
<feature type="compositionally biased region" description="Basic and acidic residues" evidence="1">
    <location>
        <begin position="217"/>
        <end position="227"/>
    </location>
</feature>
<gene>
    <name evidence="3" type="ORF">LSTR_LSTR012244</name>
</gene>
<name>A0A482X761_LAOST</name>
<feature type="chain" id="PRO_5019852427" description="Secreted protein" evidence="2">
    <location>
        <begin position="22"/>
        <end position="227"/>
    </location>
</feature>
<keyword evidence="4" id="KW-1185">Reference proteome</keyword>
<dbReference type="InParanoid" id="A0A482X761"/>
<evidence type="ECO:0008006" key="5">
    <source>
        <dbReference type="Google" id="ProtNLM"/>
    </source>
</evidence>
<proteinExistence type="predicted"/>
<keyword evidence="2" id="KW-0732">Signal</keyword>
<sequence>MFARRVLARLGSGVLLVASSGEFGARRSGCCVHTGVAASGGGCGGGLVVAQNCGGVRLHAAQSCLVCVNGSRYDRQSRLRFVRNSAADTNEEANSLTGEPLTTDEEELGGVQPDTTTQFVPPPTNHHHHHHYHNNNDHNHTGTHHHQPQRRRRQVEVATVAATARPEPVCGRTDEQHHYERAPNRRTMPPREPAFQPSKNRVEGQVSAYGRRGSKKPVTERREQQCH</sequence>
<evidence type="ECO:0000256" key="1">
    <source>
        <dbReference type="SAM" id="MobiDB-lite"/>
    </source>
</evidence>
<protein>
    <recommendedName>
        <fullName evidence="5">Secreted protein</fullName>
    </recommendedName>
</protein>
<feature type="compositionally biased region" description="Polar residues" evidence="1">
    <location>
        <begin position="86"/>
        <end position="97"/>
    </location>
</feature>
<feature type="compositionally biased region" description="Basic residues" evidence="1">
    <location>
        <begin position="141"/>
        <end position="153"/>
    </location>
</feature>
<feature type="compositionally biased region" description="Basic and acidic residues" evidence="1">
    <location>
        <begin position="172"/>
        <end position="183"/>
    </location>
</feature>